<dbReference type="STRING" id="683228.GA0070617_4458"/>
<evidence type="ECO:0000313" key="2">
    <source>
        <dbReference type="EMBL" id="SCL60724.1"/>
    </source>
</evidence>
<keyword evidence="1" id="KW-0812">Transmembrane</keyword>
<dbReference type="RefSeq" id="WP_217628860.1">
    <property type="nucleotide sequence ID" value="NZ_BMMJ01000008.1"/>
</dbReference>
<evidence type="ECO:0000313" key="3">
    <source>
        <dbReference type="Proteomes" id="UP000198937"/>
    </source>
</evidence>
<evidence type="ECO:0000256" key="1">
    <source>
        <dbReference type="SAM" id="Phobius"/>
    </source>
</evidence>
<sequence>MSDWRLLQLDLLAGDSAPFQEQPPYNPTGDAATDILGLLAWGMSAAGVAGLLLTGTQMAIQLNRGTAGENSEYFRSIMFVFFACLIGASAGPIVEYFGDLGL</sequence>
<reference evidence="2 3" key="1">
    <citation type="submission" date="2016-06" db="EMBL/GenBank/DDBJ databases">
        <authorList>
            <person name="Kjaerup R.B."/>
            <person name="Dalgaard T.S."/>
            <person name="Juul-Madsen H.R."/>
        </authorList>
    </citation>
    <scope>NUCLEOTIDE SEQUENCE [LARGE SCALE GENOMIC DNA]</scope>
    <source>
        <strain evidence="2 3">DSM 45577</strain>
    </source>
</reference>
<name>A0A1C6V3N4_9ACTN</name>
<gene>
    <name evidence="2" type="ORF">GA0070617_4458</name>
</gene>
<dbReference type="Proteomes" id="UP000198937">
    <property type="component" value="Unassembled WGS sequence"/>
</dbReference>
<organism evidence="2 3">
    <name type="scientific">Micromonospora yangpuensis</name>
    <dbReference type="NCBI Taxonomy" id="683228"/>
    <lineage>
        <taxon>Bacteria</taxon>
        <taxon>Bacillati</taxon>
        <taxon>Actinomycetota</taxon>
        <taxon>Actinomycetes</taxon>
        <taxon>Micromonosporales</taxon>
        <taxon>Micromonosporaceae</taxon>
        <taxon>Micromonospora</taxon>
    </lineage>
</organism>
<accession>A0A1C6V3N4</accession>
<protein>
    <submittedName>
        <fullName evidence="2">Uncharacterized protein</fullName>
    </submittedName>
</protein>
<feature type="transmembrane region" description="Helical" evidence="1">
    <location>
        <begin position="35"/>
        <end position="53"/>
    </location>
</feature>
<dbReference type="AlphaFoldDB" id="A0A1C6V3N4"/>
<keyword evidence="1" id="KW-1133">Transmembrane helix</keyword>
<keyword evidence="3" id="KW-1185">Reference proteome</keyword>
<keyword evidence="1" id="KW-0472">Membrane</keyword>
<dbReference type="EMBL" id="FMIA01000002">
    <property type="protein sequence ID" value="SCL60724.1"/>
    <property type="molecule type" value="Genomic_DNA"/>
</dbReference>
<proteinExistence type="predicted"/>
<feature type="transmembrane region" description="Helical" evidence="1">
    <location>
        <begin position="73"/>
        <end position="94"/>
    </location>
</feature>